<comment type="caution">
    <text evidence="6">The sequence shown here is derived from an EMBL/GenBank/DDBJ whole genome shotgun (WGS) entry which is preliminary data.</text>
</comment>
<dbReference type="RefSeq" id="WP_259659785.1">
    <property type="nucleotide sequence ID" value="NZ_JAHXRI010000001.1"/>
</dbReference>
<dbReference type="SMART" id="SM00870">
    <property type="entry name" value="Asparaginase"/>
    <property type="match status" value="1"/>
</dbReference>
<dbReference type="GO" id="GO:0004067">
    <property type="term" value="F:asparaginase activity"/>
    <property type="evidence" value="ECO:0007669"/>
    <property type="project" value="UniProtKB-UniRule"/>
</dbReference>
<dbReference type="GO" id="GO:0006528">
    <property type="term" value="P:asparagine metabolic process"/>
    <property type="evidence" value="ECO:0007669"/>
    <property type="project" value="InterPro"/>
</dbReference>
<dbReference type="InterPro" id="IPR006034">
    <property type="entry name" value="Asparaginase/glutaminase-like"/>
</dbReference>
<feature type="domain" description="L-asparaginase N-terminal" evidence="4">
    <location>
        <begin position="6"/>
        <end position="204"/>
    </location>
</feature>
<gene>
    <name evidence="6" type="ORF">KZZ10_01880</name>
</gene>
<dbReference type="PRINTS" id="PR00139">
    <property type="entry name" value="ASNGLNASE"/>
</dbReference>
<name>A0A953T0Q5_9BURK</name>
<dbReference type="InterPro" id="IPR040919">
    <property type="entry name" value="Asparaginase_C"/>
</dbReference>
<dbReference type="EMBL" id="JAHXRI010000001">
    <property type="protein sequence ID" value="MBZ1349383.1"/>
    <property type="molecule type" value="Genomic_DNA"/>
</dbReference>
<dbReference type="InterPro" id="IPR036152">
    <property type="entry name" value="Asp/glu_Ase-like_sf"/>
</dbReference>
<reference evidence="6" key="1">
    <citation type="submission" date="2021-07" db="EMBL/GenBank/DDBJ databases">
        <title>New genus and species of the family Alcaligenaceae.</title>
        <authorList>
            <person name="Hahn M.W."/>
        </authorList>
    </citation>
    <scope>NUCLEOTIDE SEQUENCE</scope>
    <source>
        <strain evidence="6">LF4-65</strain>
    </source>
</reference>
<accession>A0A953T0Q5</accession>
<dbReference type="Gene3D" id="3.40.50.40">
    <property type="match status" value="1"/>
</dbReference>
<evidence type="ECO:0000259" key="4">
    <source>
        <dbReference type="Pfam" id="PF00710"/>
    </source>
</evidence>
<dbReference type="Pfam" id="PF00710">
    <property type="entry name" value="Asparaginase"/>
    <property type="match status" value="1"/>
</dbReference>
<feature type="domain" description="Asparaginase/glutaminase C-terminal" evidence="5">
    <location>
        <begin position="223"/>
        <end position="331"/>
    </location>
</feature>
<dbReference type="SUPFAM" id="SSF53774">
    <property type="entry name" value="Glutaminase/Asparaginase"/>
    <property type="match status" value="1"/>
</dbReference>
<evidence type="ECO:0000256" key="2">
    <source>
        <dbReference type="ARBA" id="ARBA00022801"/>
    </source>
</evidence>
<proteinExistence type="inferred from homology"/>
<comment type="similarity">
    <text evidence="1">Belongs to the asparaginase 1 family.</text>
</comment>
<sequence length="334" mass="35992">MTKKPKVALISTGGTITSMSTIGELDVFEYSSTGTRLDANQMLEKFHHCKTIADVIAVPFDTLLSTAVSFPEWKRLAQTITDLQQKNPDLSGVVILHGTSSMEETAYALSLTLKTDLPVVLTGSQRPASAMSSDAGFNIFNAVRIASTPEAREMGVMIALNDEIHAAREVTKSSNGRLQTFVSHDFGVLGHADGDRIVFYRKPTRRHNPDTEFDILNMSAFPRVDIAYSYAGDDGAAINAFVQAGAKGIVAAAFAPGLLTPQEDIAMRAAVKAGARVVISSRAGSGRTFAPTKSREAGYLQADNLNPQKARVLLGLALAVTQDPEQLQRIFDQY</sequence>
<evidence type="ECO:0000259" key="5">
    <source>
        <dbReference type="Pfam" id="PF17763"/>
    </source>
</evidence>
<dbReference type="PANTHER" id="PTHR11707">
    <property type="entry name" value="L-ASPARAGINASE"/>
    <property type="match status" value="1"/>
</dbReference>
<evidence type="ECO:0000256" key="1">
    <source>
        <dbReference type="ARBA" id="ARBA00010518"/>
    </source>
</evidence>
<dbReference type="PIRSF" id="PIRSF500176">
    <property type="entry name" value="L_ASNase"/>
    <property type="match status" value="1"/>
</dbReference>
<dbReference type="FunFam" id="3.40.50.1170:FF:000001">
    <property type="entry name" value="L-asparaginase 2"/>
    <property type="match status" value="1"/>
</dbReference>
<evidence type="ECO:0000256" key="3">
    <source>
        <dbReference type="PIRSR" id="PIRSR001220-1"/>
    </source>
</evidence>
<dbReference type="InterPro" id="IPR027473">
    <property type="entry name" value="L-asparaginase_C"/>
</dbReference>
<organism evidence="6 7">
    <name type="scientific">Zwartia hollandica</name>
    <dbReference type="NCBI Taxonomy" id="324606"/>
    <lineage>
        <taxon>Bacteria</taxon>
        <taxon>Pseudomonadati</taxon>
        <taxon>Pseudomonadota</taxon>
        <taxon>Betaproteobacteria</taxon>
        <taxon>Burkholderiales</taxon>
        <taxon>Alcaligenaceae</taxon>
        <taxon>Zwartia</taxon>
    </lineage>
</organism>
<dbReference type="PANTHER" id="PTHR11707:SF28">
    <property type="entry name" value="60 KDA LYSOPHOSPHOLIPASE"/>
    <property type="match status" value="1"/>
</dbReference>
<dbReference type="CDD" id="cd08964">
    <property type="entry name" value="L-asparaginase_II"/>
    <property type="match status" value="1"/>
</dbReference>
<dbReference type="InterPro" id="IPR037152">
    <property type="entry name" value="L-asparaginase_N_sf"/>
</dbReference>
<evidence type="ECO:0000313" key="7">
    <source>
        <dbReference type="Proteomes" id="UP000739565"/>
    </source>
</evidence>
<keyword evidence="2" id="KW-0378">Hydrolase</keyword>
<feature type="active site" description="O-isoaspartyl threonine intermediate" evidence="3">
    <location>
        <position position="15"/>
    </location>
</feature>
<dbReference type="PROSITE" id="PS51732">
    <property type="entry name" value="ASN_GLN_ASE_3"/>
    <property type="match status" value="1"/>
</dbReference>
<dbReference type="Gene3D" id="3.40.50.1170">
    <property type="entry name" value="L-asparaginase, N-terminal domain"/>
    <property type="match status" value="1"/>
</dbReference>
<dbReference type="SFLD" id="SFLDS00057">
    <property type="entry name" value="Glutaminase/Asparaginase"/>
    <property type="match status" value="1"/>
</dbReference>
<dbReference type="AlphaFoldDB" id="A0A953T0Q5"/>
<evidence type="ECO:0000313" key="6">
    <source>
        <dbReference type="EMBL" id="MBZ1349383.1"/>
    </source>
</evidence>
<dbReference type="InterPro" id="IPR027474">
    <property type="entry name" value="L-asparaginase_N"/>
</dbReference>
<protein>
    <submittedName>
        <fullName evidence="6">Asparaginase</fullName>
    </submittedName>
</protein>
<keyword evidence="7" id="KW-1185">Reference proteome</keyword>
<dbReference type="Proteomes" id="UP000739565">
    <property type="component" value="Unassembled WGS sequence"/>
</dbReference>
<dbReference type="Pfam" id="PF17763">
    <property type="entry name" value="Asparaginase_C"/>
    <property type="match status" value="1"/>
</dbReference>
<dbReference type="PIRSF" id="PIRSF001220">
    <property type="entry name" value="L-ASNase_gatD"/>
    <property type="match status" value="1"/>
</dbReference>
<dbReference type="InterPro" id="IPR004550">
    <property type="entry name" value="AsnASE_II"/>
</dbReference>